<organism evidence="1">
    <name type="scientific">Ophidiomyces ophidiicola</name>
    <dbReference type="NCBI Taxonomy" id="1387563"/>
    <lineage>
        <taxon>Eukaryota</taxon>
        <taxon>Fungi</taxon>
        <taxon>Dikarya</taxon>
        <taxon>Ascomycota</taxon>
        <taxon>Pezizomycotina</taxon>
        <taxon>Eurotiomycetes</taxon>
        <taxon>Eurotiomycetidae</taxon>
        <taxon>Onygenales</taxon>
        <taxon>Onygenaceae</taxon>
        <taxon>Ophidiomyces</taxon>
    </lineage>
</organism>
<evidence type="ECO:0000313" key="1">
    <source>
        <dbReference type="EMBL" id="KAI2386209.1"/>
    </source>
</evidence>
<proteinExistence type="predicted"/>
<sequence>MKTSPAIAALICFIFPTIVLSTCLVIDEQGRNTWNPNCGPGNTAAIHQPKHPKIVRDTTHRGQHHQHHHHLLHNGNPGAMRKSVVRRSGLDIPGNYLCTNAGWSIKSNYTGPSNSYSLNDYFNTFCQSAHDNELGSGRSISLPVQTVNGKGREFWVDFTYVNHNRKAAQKPGLPGLAQDLPAQVVNTLSDDDQNKGNGIHPVDGVFEDLDADHNAPEITGEKTDVEKRGGRQAKENGGERVEDEQAEGVAGEIAADLAVPDGVLEGAAVEDGGLHAHDDGGVEAELAEHLVQGPLADKVLLGDVGEAVEGGAEQGEQVALELVAAGLGGAATAGAGEVVGAEQHAHAADADDDAQVLGPVVADAQEEEGERDDDDDGPEVDELGAEDGGVAVGEDDEVVALDVADG</sequence>
<dbReference type="EMBL" id="JALBCA010000050">
    <property type="protein sequence ID" value="KAI2386209.1"/>
    <property type="molecule type" value="Genomic_DNA"/>
</dbReference>
<comment type="caution">
    <text evidence="1">The sequence shown here is derived from an EMBL/GenBank/DDBJ whole genome shotgun (WGS) entry which is preliminary data.</text>
</comment>
<gene>
    <name evidence="1" type="ORF">LOY88_003679</name>
</gene>
<name>A0ACB8UVS5_9EURO</name>
<protein>
    <submittedName>
        <fullName evidence="1">Uncharacterized protein</fullName>
    </submittedName>
</protein>
<reference evidence="1" key="1">
    <citation type="journal article" date="2022" name="bioRxiv">
        <title>Population genetic analysis of Ophidiomyces ophidiicola, the causative agent of snake fungal disease, indicates recent introductions to the USA.</title>
        <authorList>
            <person name="Ladner J.T."/>
            <person name="Palmer J.M."/>
            <person name="Ettinger C.L."/>
            <person name="Stajich J.E."/>
            <person name="Farrell T.M."/>
            <person name="Glorioso B.M."/>
            <person name="Lawson B."/>
            <person name="Price S.J."/>
            <person name="Stengle A.G."/>
            <person name="Grear D.A."/>
            <person name="Lorch J.M."/>
        </authorList>
    </citation>
    <scope>NUCLEOTIDE SEQUENCE</scope>
    <source>
        <strain evidence="1">NWHC 24266-5</strain>
    </source>
</reference>
<accession>A0ACB8UVS5</accession>